<evidence type="ECO:0000256" key="12">
    <source>
        <dbReference type="ARBA" id="ARBA00070687"/>
    </source>
</evidence>
<dbReference type="SUPFAM" id="SSF55811">
    <property type="entry name" value="Nudix"/>
    <property type="match status" value="1"/>
</dbReference>
<dbReference type="PANTHER" id="PTHR16099">
    <property type="entry name" value="8-OXO-DGTP DIPHOSPHATES NUDT15"/>
    <property type="match status" value="1"/>
</dbReference>
<evidence type="ECO:0000256" key="5">
    <source>
        <dbReference type="ARBA" id="ARBA00022801"/>
    </source>
</evidence>
<dbReference type="GO" id="GO:0006950">
    <property type="term" value="P:response to stress"/>
    <property type="evidence" value="ECO:0007669"/>
    <property type="project" value="UniProtKB-ARBA"/>
</dbReference>
<proteinExistence type="inferred from homology"/>
<comment type="catalytic activity">
    <reaction evidence="8">
        <text>a 2'-deoxyribonucleoside 5'-triphosphate + H2O = a 2'-deoxyribonucleoside 5'-phosphate + diphosphate + H(+)</text>
        <dbReference type="Rhea" id="RHEA:44644"/>
        <dbReference type="ChEBI" id="CHEBI:15377"/>
        <dbReference type="ChEBI" id="CHEBI:15378"/>
        <dbReference type="ChEBI" id="CHEBI:33019"/>
        <dbReference type="ChEBI" id="CHEBI:61560"/>
        <dbReference type="ChEBI" id="CHEBI:65317"/>
        <dbReference type="EC" id="3.6.1.9"/>
    </reaction>
</comment>
<dbReference type="PROSITE" id="PS00893">
    <property type="entry name" value="NUDIX_BOX"/>
    <property type="match status" value="1"/>
</dbReference>
<dbReference type="STRING" id="46731.A0A3M6TVD8"/>
<reference evidence="17 18" key="1">
    <citation type="journal article" date="2018" name="Sci. Rep.">
        <title>Comparative analysis of the Pocillopora damicornis genome highlights role of immune system in coral evolution.</title>
        <authorList>
            <person name="Cunning R."/>
            <person name="Bay R.A."/>
            <person name="Gillette P."/>
            <person name="Baker A.C."/>
            <person name="Traylor-Knowles N."/>
        </authorList>
    </citation>
    <scope>NUCLEOTIDE SEQUENCE [LARGE SCALE GENOMIC DNA]</scope>
    <source>
        <strain evidence="17">RSMAS</strain>
        <tissue evidence="17">Whole animal</tissue>
    </source>
</reference>
<evidence type="ECO:0000313" key="17">
    <source>
        <dbReference type="EMBL" id="RMX45350.1"/>
    </source>
</evidence>
<comment type="subunit">
    <text evidence="11">Homodimer. Interacts with PCNA; interaction is disrupted in response to UV irradiation.</text>
</comment>
<evidence type="ECO:0000313" key="18">
    <source>
        <dbReference type="Proteomes" id="UP000275408"/>
    </source>
</evidence>
<keyword evidence="18" id="KW-1185">Reference proteome</keyword>
<evidence type="ECO:0000256" key="13">
    <source>
        <dbReference type="ARBA" id="ARBA00076736"/>
    </source>
</evidence>
<dbReference type="GO" id="GO:0006203">
    <property type="term" value="P:dGTP catabolic process"/>
    <property type="evidence" value="ECO:0007669"/>
    <property type="project" value="TreeGrafter"/>
</dbReference>
<dbReference type="Pfam" id="PF00293">
    <property type="entry name" value="NUDIX"/>
    <property type="match status" value="1"/>
</dbReference>
<dbReference type="GO" id="GO:0035539">
    <property type="term" value="F:8-oxo-7,8-dihydrodeoxyguanosine triphosphate pyrophosphatase activity"/>
    <property type="evidence" value="ECO:0007669"/>
    <property type="project" value="TreeGrafter"/>
</dbReference>
<evidence type="ECO:0000256" key="7">
    <source>
        <dbReference type="ARBA" id="ARBA00023211"/>
    </source>
</evidence>
<organism evidence="17 18">
    <name type="scientific">Pocillopora damicornis</name>
    <name type="common">Cauliflower coral</name>
    <name type="synonym">Millepora damicornis</name>
    <dbReference type="NCBI Taxonomy" id="46731"/>
    <lineage>
        <taxon>Eukaryota</taxon>
        <taxon>Metazoa</taxon>
        <taxon>Cnidaria</taxon>
        <taxon>Anthozoa</taxon>
        <taxon>Hexacorallia</taxon>
        <taxon>Scleractinia</taxon>
        <taxon>Astrocoeniina</taxon>
        <taxon>Pocilloporidae</taxon>
        <taxon>Pocillopora</taxon>
    </lineage>
</organism>
<comment type="cofactor">
    <cofactor evidence="1">
        <name>Mn(2+)</name>
        <dbReference type="ChEBI" id="CHEBI:29035"/>
    </cofactor>
</comment>
<comment type="catalytic activity">
    <reaction evidence="9">
        <text>a ribonucleoside 5'-triphosphate + H2O = a ribonucleoside 5'-phosphate + diphosphate + H(+)</text>
        <dbReference type="Rhea" id="RHEA:23996"/>
        <dbReference type="ChEBI" id="CHEBI:15377"/>
        <dbReference type="ChEBI" id="CHEBI:15378"/>
        <dbReference type="ChEBI" id="CHEBI:33019"/>
        <dbReference type="ChEBI" id="CHEBI:58043"/>
        <dbReference type="ChEBI" id="CHEBI:61557"/>
        <dbReference type="EC" id="3.6.1.9"/>
    </reaction>
</comment>
<dbReference type="InterPro" id="IPR020084">
    <property type="entry name" value="NUDIX_hydrolase_CS"/>
</dbReference>
<keyword evidence="4" id="KW-0479">Metal-binding</keyword>
<evidence type="ECO:0000256" key="6">
    <source>
        <dbReference type="ARBA" id="ARBA00022842"/>
    </source>
</evidence>
<dbReference type="EMBL" id="RCHS01002836">
    <property type="protein sequence ID" value="RMX45350.1"/>
    <property type="molecule type" value="Genomic_DNA"/>
</dbReference>
<dbReference type="GO" id="GO:0005829">
    <property type="term" value="C:cytosol"/>
    <property type="evidence" value="ECO:0007669"/>
    <property type="project" value="TreeGrafter"/>
</dbReference>
<protein>
    <recommendedName>
        <fullName evidence="12">Nucleotide triphosphate diphosphatase NUDT15</fullName>
    </recommendedName>
    <alternativeName>
        <fullName evidence="13">MutT homolog 2</fullName>
    </alternativeName>
    <alternativeName>
        <fullName evidence="15">Nucleoside diphosphate-linked moiety X motif 15</fullName>
    </alternativeName>
    <alternativeName>
        <fullName evidence="14">Nucleoside diphosphate-linked to another moiety X hydrolase 15</fullName>
    </alternativeName>
</protein>
<name>A0A3M6TVD8_POCDA</name>
<evidence type="ECO:0000256" key="8">
    <source>
        <dbReference type="ARBA" id="ARBA00036546"/>
    </source>
</evidence>
<comment type="similarity">
    <text evidence="3">Belongs to the Nudix hydrolase family.</text>
</comment>
<feature type="domain" description="Nudix hydrolase" evidence="16">
    <location>
        <begin position="9"/>
        <end position="143"/>
    </location>
</feature>
<keyword evidence="6" id="KW-0460">Magnesium</keyword>
<keyword evidence="5" id="KW-0378">Hydrolase</keyword>
<sequence>MADKSARRKVGVGVGVFIISSDHPNCVIVGQRKGSSGSGKYGLPGGHLEFGEEWSECAARETLEETGLKIKNVSFGTVVNAVVPEEDYHYITIFMKGEIDNSQAKEPENLEPDKCEGWGWYDWDSFPSPLFEPLRIARLQGYQPFDNEKHGHIDSALFSICSN</sequence>
<accession>A0A3M6TVD8</accession>
<dbReference type="CDD" id="cd04678">
    <property type="entry name" value="NUDIX_MTH2_Nudt15"/>
    <property type="match status" value="1"/>
</dbReference>
<keyword evidence="7" id="KW-0464">Manganese</keyword>
<dbReference type="InterPro" id="IPR015797">
    <property type="entry name" value="NUDIX_hydrolase-like_dom_sf"/>
</dbReference>
<dbReference type="Proteomes" id="UP000275408">
    <property type="component" value="Unassembled WGS sequence"/>
</dbReference>
<dbReference type="FunFam" id="3.90.79.10:FF:000034">
    <property type="entry name" value="Nucleotide triphosphate diphosphatase NUDT15"/>
    <property type="match status" value="1"/>
</dbReference>
<dbReference type="OrthoDB" id="447842at2759"/>
<dbReference type="GO" id="GO:0008413">
    <property type="term" value="F:8-oxo-7,8-dihydroguanosine triphosphate pyrophosphatase activity"/>
    <property type="evidence" value="ECO:0007669"/>
    <property type="project" value="UniProtKB-ARBA"/>
</dbReference>
<evidence type="ECO:0000256" key="14">
    <source>
        <dbReference type="ARBA" id="ARBA00077398"/>
    </source>
</evidence>
<evidence type="ECO:0000256" key="10">
    <source>
        <dbReference type="ARBA" id="ARBA00055812"/>
    </source>
</evidence>
<dbReference type="AlphaFoldDB" id="A0A3M6TVD8"/>
<dbReference type="InterPro" id="IPR000086">
    <property type="entry name" value="NUDIX_hydrolase_dom"/>
</dbReference>
<evidence type="ECO:0000256" key="9">
    <source>
        <dbReference type="ARBA" id="ARBA00036800"/>
    </source>
</evidence>
<evidence type="ECO:0000256" key="4">
    <source>
        <dbReference type="ARBA" id="ARBA00022723"/>
    </source>
</evidence>
<evidence type="ECO:0000256" key="1">
    <source>
        <dbReference type="ARBA" id="ARBA00001936"/>
    </source>
</evidence>
<dbReference type="PANTHER" id="PTHR16099:SF5">
    <property type="entry name" value="NUCLEOTIDE TRIPHOSPHATE DIPHOSPHATASE NUDT15"/>
    <property type="match status" value="1"/>
</dbReference>
<evidence type="ECO:0000256" key="3">
    <source>
        <dbReference type="ARBA" id="ARBA00005582"/>
    </source>
</evidence>
<comment type="cofactor">
    <cofactor evidence="2">
        <name>Mg(2+)</name>
        <dbReference type="ChEBI" id="CHEBI:18420"/>
    </cofactor>
</comment>
<evidence type="ECO:0000256" key="15">
    <source>
        <dbReference type="ARBA" id="ARBA00080476"/>
    </source>
</evidence>
<dbReference type="PROSITE" id="PS51462">
    <property type="entry name" value="NUDIX"/>
    <property type="match status" value="1"/>
</dbReference>
<dbReference type="OMA" id="CEGWEWW"/>
<comment type="function">
    <text evidence="10">May catalyze the hydrolysis of nucleoside triphosphates including dGTP, dTTP, dCTP, their oxidized forms like 8-oxo-dGTP and the prodrug thiopurine derivatives 6-thio-dGTP and 6-thio-GTP. Could also catalyze the hydrolysis of some nucleoside diphosphate derivatives. Hydrolyzes oxidized nucleosides triphosphates like 8-oxo-dGTP in vitro, but the specificity and efficiency towards these substrates are low. Therefore, the potential in vivo sanitizing role of this enzyme, that would consist in removing oxidatively damaged forms of nucleosides to prevent their incorporation into DNA, is unclear. Through the hydrolysis of thioguanosine triphosphates may participate in the catabolism of thiopurine drugs. May also have a role in DNA synthesis and cell cycle progression by stabilizing PCNA. Exhibits decapping activity towards dpCoA-capped RNAs in vitro.</text>
</comment>
<evidence type="ECO:0000256" key="2">
    <source>
        <dbReference type="ARBA" id="ARBA00001946"/>
    </source>
</evidence>
<evidence type="ECO:0000259" key="16">
    <source>
        <dbReference type="PROSITE" id="PS51462"/>
    </source>
</evidence>
<comment type="caution">
    <text evidence="17">The sequence shown here is derived from an EMBL/GenBank/DDBJ whole genome shotgun (WGS) entry which is preliminary data.</text>
</comment>
<dbReference type="Gene3D" id="3.90.79.10">
    <property type="entry name" value="Nucleoside Triphosphate Pyrophosphohydrolase"/>
    <property type="match status" value="1"/>
</dbReference>
<evidence type="ECO:0000256" key="11">
    <source>
        <dbReference type="ARBA" id="ARBA00062087"/>
    </source>
</evidence>
<gene>
    <name evidence="17" type="ORF">pdam_00000792</name>
</gene>
<dbReference type="GO" id="GO:0046872">
    <property type="term" value="F:metal ion binding"/>
    <property type="evidence" value="ECO:0007669"/>
    <property type="project" value="UniProtKB-KW"/>
</dbReference>